<feature type="compositionally biased region" description="Low complexity" evidence="2">
    <location>
        <begin position="1959"/>
        <end position="1985"/>
    </location>
</feature>
<feature type="region of interest" description="Disordered" evidence="2">
    <location>
        <begin position="973"/>
        <end position="1009"/>
    </location>
</feature>
<accession>E7RWA7</accession>
<gene>
    <name evidence="5" type="ORF">HMPREF0551_0770</name>
</gene>
<dbReference type="Pfam" id="PF17973">
    <property type="entry name" value="bMG10"/>
    <property type="match status" value="1"/>
</dbReference>
<evidence type="ECO:0000259" key="3">
    <source>
        <dbReference type="SMART" id="SM01359"/>
    </source>
</evidence>
<evidence type="ECO:0000313" key="6">
    <source>
        <dbReference type="Proteomes" id="UP000011021"/>
    </source>
</evidence>
<comment type="caution">
    <text evidence="5">The sequence shown here is derived from an EMBL/GenBank/DDBJ whole genome shotgun (WGS) entry which is preliminary data.</text>
</comment>
<dbReference type="EMBL" id="AEQP01000003">
    <property type="protein sequence ID" value="EFV95282.1"/>
    <property type="molecule type" value="Genomic_DNA"/>
</dbReference>
<dbReference type="Gene3D" id="2.60.40.1930">
    <property type="match status" value="1"/>
</dbReference>
<dbReference type="SUPFAM" id="SSF48239">
    <property type="entry name" value="Terpenoid cyclases/Protein prenyltransferases"/>
    <property type="match status" value="1"/>
</dbReference>
<protein>
    <submittedName>
        <fullName evidence="5">Alpha-2-macroglobulin family protein</fullName>
    </submittedName>
</protein>
<evidence type="ECO:0000256" key="2">
    <source>
        <dbReference type="SAM" id="MobiDB-lite"/>
    </source>
</evidence>
<feature type="region of interest" description="Disordered" evidence="2">
    <location>
        <begin position="1959"/>
        <end position="1992"/>
    </location>
</feature>
<dbReference type="RefSeq" id="WP_005672922.1">
    <property type="nucleotide sequence ID" value="NZ_CP146288.1"/>
</dbReference>
<dbReference type="InterPro" id="IPR041246">
    <property type="entry name" value="Bact_MG10"/>
</dbReference>
<dbReference type="SMART" id="SM01359">
    <property type="entry name" value="A2M_N_2"/>
    <property type="match status" value="1"/>
</dbReference>
<comment type="similarity">
    <text evidence="1">Belongs to the protease inhibitor I39 (alpha-2-macroglobulin) family. Bacterial alpha-2-macroglobulin subfamily.</text>
</comment>
<name>E7RWA7_9BURK</name>
<feature type="region of interest" description="Disordered" evidence="2">
    <location>
        <begin position="134"/>
        <end position="170"/>
    </location>
</feature>
<dbReference type="eggNOG" id="COG2373">
    <property type="taxonomic scope" value="Bacteria"/>
</dbReference>
<dbReference type="InterPro" id="IPR001599">
    <property type="entry name" value="Macroglobln_a2"/>
</dbReference>
<sequence length="2179" mass="235898">MKSKPSLLLPAHCFPGEDAGPGIAQRGHAWLVAGLMAALLYPSSSEAMTAPASTTEAATARAVDVADATAAVTGIAAGAPAETAARTAGTSTENAPARPAILSISPQGEVYRPRQMVVKFDAPAARFGDAGAESPVRLSCSGLPDAGPDASSSPPASPLGSGRWTGPQEWVQDFPAPLPAGVRCQVSTRPDYRTPSGVLLKPSRHAFDTGGPRIDRVRPWEGDTIEEDQVFVLRLDAPATIASLKQHVWCRQPDLGEQVPVRLVEGERRQAILSGLRYASGEQPAGGSERGNAAAGEGTATTTLAVLQCQRRFTPGTEVSLVFDRGVALANGMTNTQVQRMDFKVRQPFTAEMSCERENAQAGCMPIRPITVNFSAPIPKALAAQVYLQAGGQKLRPQWPGPDGEGFEAADPAKAGDGVVESLRFAAPLAEQTTYALVMPDDLHDASGRTLRNAASFPLSIRTAALPPLAKFGTAPFGIVERFAEGPDGPALLPLTVRRVEADLAVRDLQPAQDATRRATPQALGGARLQLSQLQAREDGEIIRWLRRVNHYDEGVVNRRVAAQDARNTLPASLPDDDADYVEARMVSLLENLPQVQSQPLPDMPQGDVRPFEVLGIPLSPGFHVLEVASSQLGQALLNAGYGDRRTMYVRTAVLVTNLGVHFKQGRDGGLAWVTTLDQGRPVANARVRVTHCNGQLQAEATTDAQGVARFPGLEPFSGECGENDYSSGSMSGYFVSARAEDHGVQDMSFVWSSWQEGIEPWRFDVPTSSAREPEVRAHTVMDRTLLRAGETLSMKHVIRTEKGLGLTDAKAGVAGTASPPADAGADDARGFGLPDSLPDTLVITHVGSDQRFTQPLTWRSTATGGRSAESQFAIPPGARLGQYRITLTREDERIELESGTFRVEDFRLPVYRGSVLVRPTAGSDQANVLVAGQDARVDMQLDYVAGGPAAAMPVQVSAMLEDRTPEFAGYEAFDFDSPSRSPSAVSEENDQDATQDSDTAQASRGPEDRLVANRLPLMLDAQGHGLLTLPLPASHRPQTLTVETSYADPNGEIQTLRGRVQRWPAAVQVGMRAESGVSVGKPLAVQLLALGTDGKPRAGVPLTLTARMETIHSSRKRIVGGFYVYDSHVETQALGTLCQGKSDAQGLLDCQVTLEKAGDVQLQAVARDAEGHASVVERTLWVSDQSQWWFGGGNHDRIDIIPEKRVYAPGETARFQVRMPFREATALVAVEREGIIRTQVVELKGDDPTVSLKVEEGWTPNVYVSVLALRGRLRDVPWYSFFGWGWRHPGRWWDAWWQDDSQYQAPTPLVDLSKPAFRFGMAEIRVGDRQHRLDVKLKADRESYPVRGHAQVDIVVTLPDGRPAAHAEVAVAAVDEALLELLPNTSWKLLEGMLSRRAWGVETATAQMEIVGRRHYGRKALPPGGDGTTAARAGGAVRELLDTLLLWQPKVQLDAQGKARVTVPLNDALSTFRVVAVADSGVSYFGTGQTHIRTAQDLQLISGLPPLVRTGDRFQAGFTVRNTTQRPMTVQVAPRAALLTLEPQVVQVPAQAARQVWWEVTAPTTLAELRPGEMLWEVEARETGDKLEAARDVLKVNQRIVAATPVSVQQATLVQLGEKPTTMAVAPPASTLPGRGGLQLNLRSRLYDGLPAVQAWFQRYPYSCLEQQASKAIGLHDAVMWREILEKIPTYLDDQGLADYFPLRGGSDSGSPLLTAWLLSATHEASWLDAIFALPQATREQMIRGLTMFVEGKLSVREGSWMSRYRQDMRLMALEALSRHDAVRPAMLDGLEIAPVRMGTAALLDWIGILQRVPQAPARAQRLRDALQALRARVSYQGSRIVLQADAERDGWWRMGNGDVDAARLLLAVLDDPAWKEDLGRIVTGLLARQQRGAWQSTTANLWGSLAVARFGRQQEDAPVNGVTKAHLGSHDVQHAWADERMDGSLFLPWPATIGDGARQAEAASATSSSAPRGAARGGRPAASVESSDRLEVLHQGSGRPWLTLQSLAAVPRTQPFFAGYRIRRTVVPMTAHVPTLPAGRHARGDVLRVRLEIEASAPMEWVAVSDPVPAGATLLGSGLGRDSALATQDEDTGDGWLAYQERGFEWLRSYYRYVPAGRTSMEYTLRVNNPGTFQLPPTRVEALYAPEMFGELPNATITVQDADDASASSPRTEGATR</sequence>
<reference evidence="5 6" key="1">
    <citation type="submission" date="2010-12" db="EMBL/GenBank/DDBJ databases">
        <authorList>
            <person name="Muzny D."/>
            <person name="Qin X."/>
            <person name="Deng J."/>
            <person name="Jiang H."/>
            <person name="Liu Y."/>
            <person name="Qu J."/>
            <person name="Song X.-Z."/>
            <person name="Zhang L."/>
            <person name="Thornton R."/>
            <person name="Coyle M."/>
            <person name="Francisco L."/>
            <person name="Jackson L."/>
            <person name="Javaid M."/>
            <person name="Korchina V."/>
            <person name="Kovar C."/>
            <person name="Mata R."/>
            <person name="Mathew T."/>
            <person name="Ngo R."/>
            <person name="Nguyen L."/>
            <person name="Nguyen N."/>
            <person name="Okwuonu G."/>
            <person name="Ongeri F."/>
            <person name="Pham C."/>
            <person name="Simmons D."/>
            <person name="Wilczek-Boney K."/>
            <person name="Hale W."/>
            <person name="Jakkamsetti A."/>
            <person name="Pham P."/>
            <person name="Ruth R."/>
            <person name="San Lucas F."/>
            <person name="Warren J."/>
            <person name="Zhang J."/>
            <person name="Zhao Z."/>
            <person name="Zhou C."/>
            <person name="Zhu D."/>
            <person name="Lee S."/>
            <person name="Bess C."/>
            <person name="Blankenburg K."/>
            <person name="Forbes L."/>
            <person name="Fu Q."/>
            <person name="Gubbala S."/>
            <person name="Hirani K."/>
            <person name="Jayaseelan J.C."/>
            <person name="Lara F."/>
            <person name="Munidasa M."/>
            <person name="Palculict T."/>
            <person name="Patil S."/>
            <person name="Pu L.-L."/>
            <person name="Saada N."/>
            <person name="Tang L."/>
            <person name="Weissenberger G."/>
            <person name="Zhu Y."/>
            <person name="Hemphill L."/>
            <person name="Shang Y."/>
            <person name="Youmans B."/>
            <person name="Ayvaz T."/>
            <person name="Ross M."/>
            <person name="Santibanez J."/>
            <person name="Aqrawi P."/>
            <person name="Gross S."/>
            <person name="Joshi V."/>
            <person name="Fowler G."/>
            <person name="Nazareth L."/>
            <person name="Reid J."/>
            <person name="Worley K."/>
            <person name="Petrosino J."/>
            <person name="Highlander S."/>
            <person name="Gibbs R."/>
        </authorList>
    </citation>
    <scope>NUCLEOTIDE SEQUENCE [LARGE SCALE GENOMIC DNA]</scope>
    <source>
        <strain evidence="5 6">ATCC 51599</strain>
    </source>
</reference>
<dbReference type="SMART" id="SM01360">
    <property type="entry name" value="A2M"/>
    <property type="match status" value="1"/>
</dbReference>
<dbReference type="PANTHER" id="PTHR40094:SF1">
    <property type="entry name" value="UBIQUITIN DOMAIN-CONTAINING PROTEIN"/>
    <property type="match status" value="1"/>
</dbReference>
<feature type="compositionally biased region" description="Low complexity" evidence="2">
    <location>
        <begin position="143"/>
        <end position="162"/>
    </location>
</feature>
<dbReference type="InterPro" id="IPR008930">
    <property type="entry name" value="Terpenoid_cyclase/PrenylTrfase"/>
</dbReference>
<dbReference type="Pfam" id="PF00207">
    <property type="entry name" value="A2M"/>
    <property type="match status" value="1"/>
</dbReference>
<evidence type="ECO:0000259" key="4">
    <source>
        <dbReference type="SMART" id="SM01360"/>
    </source>
</evidence>
<dbReference type="STRING" id="887898.HMPREF0551_0770"/>
<keyword evidence="6" id="KW-1185">Reference proteome</keyword>
<feature type="domain" description="Alpha-2-macroglobulin" evidence="4">
    <location>
        <begin position="1445"/>
        <end position="1535"/>
    </location>
</feature>
<dbReference type="Pfam" id="PF01835">
    <property type="entry name" value="MG2"/>
    <property type="match status" value="1"/>
</dbReference>
<dbReference type="InterPro" id="IPR011625">
    <property type="entry name" value="A2M_N_BRD"/>
</dbReference>
<evidence type="ECO:0000313" key="5">
    <source>
        <dbReference type="EMBL" id="EFV95282.1"/>
    </source>
</evidence>
<organism evidence="5 6">
    <name type="scientific">Lautropia mirabilis ATCC 51599</name>
    <dbReference type="NCBI Taxonomy" id="887898"/>
    <lineage>
        <taxon>Bacteria</taxon>
        <taxon>Pseudomonadati</taxon>
        <taxon>Pseudomonadota</taxon>
        <taxon>Betaproteobacteria</taxon>
        <taxon>Burkholderiales</taxon>
        <taxon>Burkholderiaceae</taxon>
        <taxon>Lautropia</taxon>
    </lineage>
</organism>
<dbReference type="Pfam" id="PF11974">
    <property type="entry name" value="bMG3"/>
    <property type="match status" value="1"/>
</dbReference>
<dbReference type="HOGENOM" id="CLU_233129_0_0_4"/>
<evidence type="ECO:0000256" key="1">
    <source>
        <dbReference type="ARBA" id="ARBA00010556"/>
    </source>
</evidence>
<proteinExistence type="inferred from homology"/>
<dbReference type="InterPro" id="IPR002890">
    <property type="entry name" value="MG2"/>
</dbReference>
<dbReference type="Proteomes" id="UP000011021">
    <property type="component" value="Unassembled WGS sequence"/>
</dbReference>
<dbReference type="PANTHER" id="PTHR40094">
    <property type="entry name" value="ALPHA-2-MACROGLOBULIN HOMOLOG"/>
    <property type="match status" value="1"/>
</dbReference>
<dbReference type="InterPro" id="IPR021868">
    <property type="entry name" value="Alpha_2_Macroglob_MG3"/>
</dbReference>
<dbReference type="InterPro" id="IPR051802">
    <property type="entry name" value="YfhM-like"/>
</dbReference>
<dbReference type="Pfam" id="PF07703">
    <property type="entry name" value="A2M_BRD"/>
    <property type="match status" value="1"/>
</dbReference>
<dbReference type="GO" id="GO:0004866">
    <property type="term" value="F:endopeptidase inhibitor activity"/>
    <property type="evidence" value="ECO:0007669"/>
    <property type="project" value="InterPro"/>
</dbReference>
<feature type="domain" description="Alpha-2-macroglobulin bait region" evidence="3">
    <location>
        <begin position="1199"/>
        <end position="1382"/>
    </location>
</feature>